<dbReference type="SMART" id="SM00257">
    <property type="entry name" value="LysM"/>
    <property type="match status" value="1"/>
</dbReference>
<sequence length="150" mass="17280">MYHYRPRKPKFCPANFSGRYTVVPGDTMFFISKRFNVNLDDLIDANPHISNPHKIYPGDVLCVPKKKLPPPKKECPCPITLTDFINFRVEVTTTCEVVTGRLVDVGDHSITLVEPKTSRKILVRCKEICFVRVISKHKRDGEDEDYDEEL</sequence>
<feature type="domain" description="LysM" evidence="1">
    <location>
        <begin position="18"/>
        <end position="63"/>
    </location>
</feature>
<dbReference type="CDD" id="cd00118">
    <property type="entry name" value="LysM"/>
    <property type="match status" value="1"/>
</dbReference>
<dbReference type="Pfam" id="PF01476">
    <property type="entry name" value="LysM"/>
    <property type="match status" value="1"/>
</dbReference>
<name>A0AAU8HRL5_9FIRM</name>
<dbReference type="AlphaFoldDB" id="A0AAU8HRL5"/>
<evidence type="ECO:0000259" key="1">
    <source>
        <dbReference type="PROSITE" id="PS51782"/>
    </source>
</evidence>
<dbReference type="EMBL" id="CP159485">
    <property type="protein sequence ID" value="XCI27837.1"/>
    <property type="molecule type" value="Genomic_DNA"/>
</dbReference>
<dbReference type="InterPro" id="IPR018392">
    <property type="entry name" value="LysM"/>
</dbReference>
<reference evidence="2" key="1">
    <citation type="journal article" date="2018" name="Antonie Van Leeuwenhoek">
        <title>Proteinivorax hydrogeniformans sp. nov., an anaerobic, haloalkaliphilic bacterium fermenting proteinaceous compounds with high hydrogen production.</title>
        <authorList>
            <person name="Boltyanskaya Y."/>
            <person name="Detkova E."/>
            <person name="Pimenov N."/>
            <person name="Kevbrin V."/>
        </authorList>
    </citation>
    <scope>NUCLEOTIDE SEQUENCE</scope>
    <source>
        <strain evidence="2">Z-710</strain>
    </source>
</reference>
<gene>
    <name evidence="2" type="ORF">PRVXH_001761</name>
</gene>
<dbReference type="RefSeq" id="WP_353892414.1">
    <property type="nucleotide sequence ID" value="NZ_CP159485.1"/>
</dbReference>
<protein>
    <submittedName>
        <fullName evidence="2">LysM domain-containing protein</fullName>
    </submittedName>
</protein>
<evidence type="ECO:0000313" key="2">
    <source>
        <dbReference type="EMBL" id="XCI27837.1"/>
    </source>
</evidence>
<organism evidence="2">
    <name type="scientific">Proteinivorax hydrogeniformans</name>
    <dbReference type="NCBI Taxonomy" id="1826727"/>
    <lineage>
        <taxon>Bacteria</taxon>
        <taxon>Bacillati</taxon>
        <taxon>Bacillota</taxon>
        <taxon>Clostridia</taxon>
        <taxon>Eubacteriales</taxon>
        <taxon>Proteinivoracaceae</taxon>
        <taxon>Proteinivorax</taxon>
    </lineage>
</organism>
<reference evidence="2" key="2">
    <citation type="submission" date="2024-06" db="EMBL/GenBank/DDBJ databases">
        <authorList>
            <person name="Petrova K.O."/>
            <person name="Toshchakov S.V."/>
            <person name="Boltjanskaja Y.V."/>
            <person name="Kevbrin V.V."/>
        </authorList>
    </citation>
    <scope>NUCLEOTIDE SEQUENCE</scope>
    <source>
        <strain evidence="2">Z-710</strain>
    </source>
</reference>
<proteinExistence type="predicted"/>
<dbReference type="SUPFAM" id="SSF54106">
    <property type="entry name" value="LysM domain"/>
    <property type="match status" value="1"/>
</dbReference>
<dbReference type="PROSITE" id="PS51782">
    <property type="entry name" value="LYSM"/>
    <property type="match status" value="1"/>
</dbReference>
<accession>A0AAU8HRL5</accession>
<dbReference type="Gene3D" id="3.10.350.10">
    <property type="entry name" value="LysM domain"/>
    <property type="match status" value="1"/>
</dbReference>
<dbReference type="InterPro" id="IPR036779">
    <property type="entry name" value="LysM_dom_sf"/>
</dbReference>